<protein>
    <submittedName>
        <fullName evidence="2">Uncharacterized protein</fullName>
    </submittedName>
</protein>
<keyword evidence="3" id="KW-1185">Reference proteome</keyword>
<reference evidence="2 3" key="1">
    <citation type="journal article" date="2011" name="BMC Genomics">
        <title>Comparative genome analysis and genome-guided physiological analysis of Roseobacter litoralis.</title>
        <authorList>
            <person name="Kalhoefer D."/>
            <person name="Thole S."/>
            <person name="Voget S."/>
            <person name="Lehmann R."/>
            <person name="Liesegang H."/>
            <person name="Wollher A."/>
            <person name="Daniel R."/>
            <person name="Simon M."/>
            <person name="Brinkhoff T."/>
        </authorList>
    </citation>
    <scope>NUCLEOTIDE SEQUENCE [LARGE SCALE GENOMIC DNA]</scope>
    <source>
        <strain evidence="3">ATCC 49566 / DSM 6996 / JCM 21268 / NBRC 15278 / OCh 149</strain>
    </source>
</reference>
<accession>F7ZCW4</accession>
<dbReference type="KEGG" id="rli:RLO149_c038200"/>
<feature type="region of interest" description="Disordered" evidence="1">
    <location>
        <begin position="1"/>
        <end position="53"/>
    </location>
</feature>
<dbReference type="HOGENOM" id="CLU_2344877_0_0_5"/>
<evidence type="ECO:0000313" key="2">
    <source>
        <dbReference type="EMBL" id="AEI95725.1"/>
    </source>
</evidence>
<sequence>MRVPATNRRIHLTGGAEMHQRGARRAGHTGNGTDRNEAEEEKSEVNEAGRAKEVRAHPVTFVSTLFEIDEYLKRYVGGLVHSMDQPLHIALLGFGRL</sequence>
<evidence type="ECO:0000313" key="3">
    <source>
        <dbReference type="Proteomes" id="UP000001353"/>
    </source>
</evidence>
<dbReference type="Proteomes" id="UP000001353">
    <property type="component" value="Chromosome"/>
</dbReference>
<organism evidence="2 3">
    <name type="scientific">Roseobacter litoralis (strain ATCC 49566 / DSM 6996 / JCM 21268 / NBRC 15278 / OCh 149)</name>
    <dbReference type="NCBI Taxonomy" id="391595"/>
    <lineage>
        <taxon>Bacteria</taxon>
        <taxon>Pseudomonadati</taxon>
        <taxon>Pseudomonadota</taxon>
        <taxon>Alphaproteobacteria</taxon>
        <taxon>Rhodobacterales</taxon>
        <taxon>Roseobacteraceae</taxon>
        <taxon>Roseobacter</taxon>
    </lineage>
</organism>
<evidence type="ECO:0000256" key="1">
    <source>
        <dbReference type="SAM" id="MobiDB-lite"/>
    </source>
</evidence>
<dbReference type="AlphaFoldDB" id="F7ZCW4"/>
<proteinExistence type="predicted"/>
<dbReference type="EMBL" id="CP002623">
    <property type="protein sequence ID" value="AEI95725.1"/>
    <property type="molecule type" value="Genomic_DNA"/>
</dbReference>
<name>F7ZCW4_ROSLO</name>
<gene>
    <name evidence="2" type="ordered locus">RLO149_c038200</name>
</gene>
<feature type="compositionally biased region" description="Basic and acidic residues" evidence="1">
    <location>
        <begin position="43"/>
        <end position="53"/>
    </location>
</feature>